<keyword evidence="1" id="KW-0732">Signal</keyword>
<dbReference type="OrthoDB" id="756364at2"/>
<gene>
    <name evidence="2" type="ORF">SAMN05421820_10314</name>
</gene>
<dbReference type="EMBL" id="FNGY01000003">
    <property type="protein sequence ID" value="SDM14725.1"/>
    <property type="molecule type" value="Genomic_DNA"/>
</dbReference>
<feature type="chain" id="PRO_5010158069" evidence="1">
    <location>
        <begin position="27"/>
        <end position="249"/>
    </location>
</feature>
<protein>
    <submittedName>
        <fullName evidence="2">Uncharacterized protein</fullName>
    </submittedName>
</protein>
<keyword evidence="3" id="KW-1185">Reference proteome</keyword>
<evidence type="ECO:0000256" key="1">
    <source>
        <dbReference type="SAM" id="SignalP"/>
    </source>
</evidence>
<accession>A0A1G9QWW4</accession>
<evidence type="ECO:0000313" key="2">
    <source>
        <dbReference type="EMBL" id="SDM14725.1"/>
    </source>
</evidence>
<name>A0A1G9QWW4_9SPHI</name>
<dbReference type="STRING" id="430522.BFS30_00530"/>
<dbReference type="Proteomes" id="UP000183200">
    <property type="component" value="Unassembled WGS sequence"/>
</dbReference>
<dbReference type="AlphaFoldDB" id="A0A1G9QWW4"/>
<organism evidence="2 3">
    <name type="scientific">Pedobacter steynii</name>
    <dbReference type="NCBI Taxonomy" id="430522"/>
    <lineage>
        <taxon>Bacteria</taxon>
        <taxon>Pseudomonadati</taxon>
        <taxon>Bacteroidota</taxon>
        <taxon>Sphingobacteriia</taxon>
        <taxon>Sphingobacteriales</taxon>
        <taxon>Sphingobacteriaceae</taxon>
        <taxon>Pedobacter</taxon>
    </lineage>
</organism>
<proteinExistence type="predicted"/>
<evidence type="ECO:0000313" key="3">
    <source>
        <dbReference type="Proteomes" id="UP000183200"/>
    </source>
</evidence>
<feature type="signal peptide" evidence="1">
    <location>
        <begin position="1"/>
        <end position="26"/>
    </location>
</feature>
<sequence length="249" mass="25039">MKTTSKTIRLAMAFCLLFILPMGVFAAVPDIYVCGTGSVTLAYTGSYTLVSGDKVVWQKVDGAGAPVSGSAAVTNTYSGTAGSADLTVAGGTDMTTAGEHFWVAHVISADPAACTGDVSAAIDIYMLPTFTVAVSPAATSYCVAGTTNTTKTIVSSLATPASTLPTGVVFDYDWIGTTAGAGAVDGTDSKKFNMTSTTPASYTVTSNVKYNVSGTGKTLKSAGGTACTQAESTIITVAPKPGTPTITVS</sequence>
<reference evidence="3" key="1">
    <citation type="submission" date="2016-10" db="EMBL/GenBank/DDBJ databases">
        <authorList>
            <person name="Varghese N."/>
            <person name="Submissions S."/>
        </authorList>
    </citation>
    <scope>NUCLEOTIDE SEQUENCE [LARGE SCALE GENOMIC DNA]</scope>
    <source>
        <strain evidence="3">DSM 19110</strain>
    </source>
</reference>
<dbReference type="RefSeq" id="WP_143010382.1">
    <property type="nucleotide sequence ID" value="NZ_FNGY01000003.1"/>
</dbReference>